<dbReference type="PANTHER" id="PTHR34236:SF1">
    <property type="entry name" value="DIMETHYL SULFOXIDE REDUCTASE TRANSCRIPTIONAL ACTIVATOR"/>
    <property type="match status" value="1"/>
</dbReference>
<dbReference type="InterPro" id="IPR031803">
    <property type="entry name" value="BAT_GAF/HTH-assoc"/>
</dbReference>
<organism evidence="5 6">
    <name type="scientific">Natronococcus pandeyae</name>
    <dbReference type="NCBI Taxonomy" id="2055836"/>
    <lineage>
        <taxon>Archaea</taxon>
        <taxon>Methanobacteriati</taxon>
        <taxon>Methanobacteriota</taxon>
        <taxon>Stenosarchaea group</taxon>
        <taxon>Halobacteria</taxon>
        <taxon>Halobacteriales</taxon>
        <taxon>Natrialbaceae</taxon>
        <taxon>Natronococcus</taxon>
    </lineage>
</organism>
<reference evidence="5" key="1">
    <citation type="submission" date="2017-11" db="EMBL/GenBank/DDBJ databases">
        <authorList>
            <person name="Kajale S.C."/>
            <person name="Sharma A."/>
        </authorList>
    </citation>
    <scope>NUCLEOTIDE SEQUENCE</scope>
    <source>
        <strain evidence="5">LS1_42</strain>
    </source>
</reference>
<dbReference type="OrthoDB" id="202021at2157"/>
<keyword evidence="2" id="KW-0804">Transcription</keyword>
<evidence type="ECO:0000256" key="2">
    <source>
        <dbReference type="ARBA" id="ARBA00023163"/>
    </source>
</evidence>
<evidence type="ECO:0000256" key="1">
    <source>
        <dbReference type="ARBA" id="ARBA00023015"/>
    </source>
</evidence>
<feature type="domain" description="Bacterioopsin transcriptional activator GAF and HTH associated" evidence="4">
    <location>
        <begin position="5"/>
        <end position="143"/>
    </location>
</feature>
<gene>
    <name evidence="5" type="ORF">CV102_10980</name>
</gene>
<keyword evidence="1" id="KW-0805">Transcription regulation</keyword>
<dbReference type="EMBL" id="PHNJ01000005">
    <property type="protein sequence ID" value="TYL38332.1"/>
    <property type="molecule type" value="Genomic_DNA"/>
</dbReference>
<dbReference type="AlphaFoldDB" id="A0A8J8TSA9"/>
<dbReference type="PANTHER" id="PTHR34236">
    <property type="entry name" value="DIMETHYL SULFOXIDE REDUCTASE TRANSCRIPTIONAL ACTIVATOR"/>
    <property type="match status" value="1"/>
</dbReference>
<evidence type="ECO:0000313" key="5">
    <source>
        <dbReference type="EMBL" id="TYL38332.1"/>
    </source>
</evidence>
<sequence>MLIAEFRIDSPLFRTALERAPEVTLSIEEHYAAPEGIRVLFWAAGDGVSDGEFQSALEADPTVTESTQIAETPSRTMYRVTVSDEGEAGTTYREWSALDIVSVDITATNEGWTGRLRFPDREALAKYRAALRDRGLEFHLRSLYQETGGANGATASLTSNQHEALVTAYESGYFDVPRGASQPDVAAQLDIASQSVSERLRRGTKTLVERTLIDE</sequence>
<name>A0A8J8TSA9_9EURY</name>
<keyword evidence="6" id="KW-1185">Reference proteome</keyword>
<proteinExistence type="predicted"/>
<dbReference type="InterPro" id="IPR007050">
    <property type="entry name" value="HTH_bacterioopsin"/>
</dbReference>
<dbReference type="Pfam" id="PF04967">
    <property type="entry name" value="HTH_10"/>
    <property type="match status" value="1"/>
</dbReference>
<dbReference type="RefSeq" id="WP_148858029.1">
    <property type="nucleotide sequence ID" value="NZ_PHNJ01000005.1"/>
</dbReference>
<dbReference type="Proteomes" id="UP000766904">
    <property type="component" value="Unassembled WGS sequence"/>
</dbReference>
<accession>A0A8J8TSA9</accession>
<comment type="caution">
    <text evidence="5">The sequence shown here is derived from an EMBL/GenBank/DDBJ whole genome shotgun (WGS) entry which is preliminary data.</text>
</comment>
<evidence type="ECO:0000259" key="3">
    <source>
        <dbReference type="Pfam" id="PF04967"/>
    </source>
</evidence>
<evidence type="ECO:0000259" key="4">
    <source>
        <dbReference type="Pfam" id="PF15915"/>
    </source>
</evidence>
<dbReference type="Pfam" id="PF15915">
    <property type="entry name" value="BAT"/>
    <property type="match status" value="1"/>
</dbReference>
<feature type="domain" description="HTH bat-type" evidence="3">
    <location>
        <begin position="157"/>
        <end position="208"/>
    </location>
</feature>
<evidence type="ECO:0000313" key="6">
    <source>
        <dbReference type="Proteomes" id="UP000766904"/>
    </source>
</evidence>
<protein>
    <submittedName>
        <fullName evidence="5">Bacterio-opsin activator</fullName>
    </submittedName>
</protein>